<accession>A0AAV0ZUW7</accession>
<proteinExistence type="predicted"/>
<evidence type="ECO:0000313" key="2">
    <source>
        <dbReference type="Proteomes" id="UP001157006"/>
    </source>
</evidence>
<gene>
    <name evidence="1" type="ORF">VFH_II211760</name>
</gene>
<organism evidence="1 2">
    <name type="scientific">Vicia faba</name>
    <name type="common">Broad bean</name>
    <name type="synonym">Faba vulgaris</name>
    <dbReference type="NCBI Taxonomy" id="3906"/>
    <lineage>
        <taxon>Eukaryota</taxon>
        <taxon>Viridiplantae</taxon>
        <taxon>Streptophyta</taxon>
        <taxon>Embryophyta</taxon>
        <taxon>Tracheophyta</taxon>
        <taxon>Spermatophyta</taxon>
        <taxon>Magnoliopsida</taxon>
        <taxon>eudicotyledons</taxon>
        <taxon>Gunneridae</taxon>
        <taxon>Pentapetalae</taxon>
        <taxon>rosids</taxon>
        <taxon>fabids</taxon>
        <taxon>Fabales</taxon>
        <taxon>Fabaceae</taxon>
        <taxon>Papilionoideae</taxon>
        <taxon>50 kb inversion clade</taxon>
        <taxon>NPAAA clade</taxon>
        <taxon>Hologalegina</taxon>
        <taxon>IRL clade</taxon>
        <taxon>Fabeae</taxon>
        <taxon>Vicia</taxon>
    </lineage>
</organism>
<evidence type="ECO:0000313" key="1">
    <source>
        <dbReference type="EMBL" id="CAI8600225.1"/>
    </source>
</evidence>
<dbReference type="EMBL" id="OX451737">
    <property type="protein sequence ID" value="CAI8600225.1"/>
    <property type="molecule type" value="Genomic_DNA"/>
</dbReference>
<dbReference type="AlphaFoldDB" id="A0AAV0ZUW7"/>
<keyword evidence="2" id="KW-1185">Reference proteome</keyword>
<dbReference type="Proteomes" id="UP001157006">
    <property type="component" value="Chromosome 2"/>
</dbReference>
<reference evidence="1 2" key="1">
    <citation type="submission" date="2023-01" db="EMBL/GenBank/DDBJ databases">
        <authorList>
            <person name="Kreplak J."/>
        </authorList>
    </citation>
    <scope>NUCLEOTIDE SEQUENCE [LARGE SCALE GENOMIC DNA]</scope>
</reference>
<name>A0AAV0ZUW7_VICFA</name>
<protein>
    <submittedName>
        <fullName evidence="1">Uncharacterized protein</fullName>
    </submittedName>
</protein>
<sequence length="152" mass="16878">MKKWVGTHTCGRVLNNSYVNSKWVVKTVAARMTSSDGVKIRDIVFEIRSNFFVVAFEETQLQPNLAEIRLVTSAQIPASTSVHSEHVTSTQSAYVTSSQADSGIPLYVPDYILTKPVPTFDDVPTTPVSTTPRVLKPVEFIIPFDVDLELFC</sequence>